<feature type="transmembrane region" description="Helical" evidence="1">
    <location>
        <begin position="39"/>
        <end position="56"/>
    </location>
</feature>
<proteinExistence type="predicted"/>
<keyword evidence="1" id="KW-0472">Membrane</keyword>
<sequence length="80" mass="9180">MNVLKKNTKEEMKSKINYLDLIGACVILLALYLIPRYNIAWLLHSIGCICYAILFYQRKLYFGVLLNTIAIIIGITNSIK</sequence>
<name>A0A0F9I6F8_9ZZZZ</name>
<reference evidence="2" key="1">
    <citation type="journal article" date="2015" name="Nature">
        <title>Complex archaea that bridge the gap between prokaryotes and eukaryotes.</title>
        <authorList>
            <person name="Spang A."/>
            <person name="Saw J.H."/>
            <person name="Jorgensen S.L."/>
            <person name="Zaremba-Niedzwiedzka K."/>
            <person name="Martijn J."/>
            <person name="Lind A.E."/>
            <person name="van Eijk R."/>
            <person name="Schleper C."/>
            <person name="Guy L."/>
            <person name="Ettema T.J."/>
        </authorList>
    </citation>
    <scope>NUCLEOTIDE SEQUENCE</scope>
</reference>
<protein>
    <submittedName>
        <fullName evidence="2">Uncharacterized protein</fullName>
    </submittedName>
</protein>
<feature type="transmembrane region" description="Helical" evidence="1">
    <location>
        <begin position="16"/>
        <end position="33"/>
    </location>
</feature>
<keyword evidence="1" id="KW-1133">Transmembrane helix</keyword>
<keyword evidence="1" id="KW-0812">Transmembrane</keyword>
<evidence type="ECO:0000256" key="1">
    <source>
        <dbReference type="SAM" id="Phobius"/>
    </source>
</evidence>
<evidence type="ECO:0000313" key="2">
    <source>
        <dbReference type="EMBL" id="KKL83012.1"/>
    </source>
</evidence>
<accession>A0A0F9I6F8</accession>
<comment type="caution">
    <text evidence="2">The sequence shown here is derived from an EMBL/GenBank/DDBJ whole genome shotgun (WGS) entry which is preliminary data.</text>
</comment>
<dbReference type="EMBL" id="LAZR01022108">
    <property type="protein sequence ID" value="KKL83012.1"/>
    <property type="molecule type" value="Genomic_DNA"/>
</dbReference>
<feature type="transmembrane region" description="Helical" evidence="1">
    <location>
        <begin position="61"/>
        <end position="79"/>
    </location>
</feature>
<dbReference type="AlphaFoldDB" id="A0A0F9I6F8"/>
<gene>
    <name evidence="2" type="ORF">LCGC14_1979050</name>
</gene>
<organism evidence="2">
    <name type="scientific">marine sediment metagenome</name>
    <dbReference type="NCBI Taxonomy" id="412755"/>
    <lineage>
        <taxon>unclassified sequences</taxon>
        <taxon>metagenomes</taxon>
        <taxon>ecological metagenomes</taxon>
    </lineage>
</organism>